<feature type="transmembrane region" description="Helical" evidence="8">
    <location>
        <begin position="210"/>
        <end position="229"/>
    </location>
</feature>
<evidence type="ECO:0000256" key="6">
    <source>
        <dbReference type="ARBA" id="ARBA00022840"/>
    </source>
</evidence>
<gene>
    <name evidence="10" type="ORF">SC09_contig4orf00106</name>
</gene>
<keyword evidence="5 10" id="KW-0418">Kinase</keyword>
<protein>
    <recommendedName>
        <fullName evidence="2">histidine kinase</fullName>
        <ecNumber evidence="2">2.7.13.3</ecNumber>
    </recommendedName>
</protein>
<dbReference type="InterPro" id="IPR011712">
    <property type="entry name" value="Sig_transdc_His_kin_sub3_dim/P"/>
</dbReference>
<dbReference type="InterPro" id="IPR003594">
    <property type="entry name" value="HATPase_dom"/>
</dbReference>
<dbReference type="PATRIC" id="fig|1423.173.peg.3886"/>
<proteinExistence type="predicted"/>
<dbReference type="EMBL" id="JXBC01000013">
    <property type="protein sequence ID" value="KIU05356.1"/>
    <property type="molecule type" value="Genomic_DNA"/>
</dbReference>
<organism evidence="10 11">
    <name type="scientific">Bacillus subtilis</name>
    <dbReference type="NCBI Taxonomy" id="1423"/>
    <lineage>
        <taxon>Bacteria</taxon>
        <taxon>Bacillati</taxon>
        <taxon>Bacillota</taxon>
        <taxon>Bacilli</taxon>
        <taxon>Bacillales</taxon>
        <taxon>Bacillaceae</taxon>
        <taxon>Bacillus</taxon>
    </lineage>
</organism>
<evidence type="ECO:0000256" key="7">
    <source>
        <dbReference type="ARBA" id="ARBA00023012"/>
    </source>
</evidence>
<keyword evidence="8" id="KW-0472">Membrane</keyword>
<comment type="caution">
    <text evidence="10">The sequence shown here is derived from an EMBL/GenBank/DDBJ whole genome shotgun (WGS) entry which is preliminary data.</text>
</comment>
<dbReference type="InterPro" id="IPR050482">
    <property type="entry name" value="Sensor_HK_TwoCompSys"/>
</dbReference>
<dbReference type="AlphaFoldDB" id="A0A0D1KQ81"/>
<evidence type="ECO:0000256" key="4">
    <source>
        <dbReference type="ARBA" id="ARBA00022741"/>
    </source>
</evidence>
<feature type="transmembrane region" description="Helical" evidence="8">
    <location>
        <begin position="277"/>
        <end position="298"/>
    </location>
</feature>
<keyword evidence="8" id="KW-1133">Transmembrane helix</keyword>
<keyword evidence="7" id="KW-0902">Two-component regulatory system</keyword>
<dbReference type="EC" id="2.7.13.3" evidence="2"/>
<keyword evidence="3" id="KW-0808">Transferase</keyword>
<evidence type="ECO:0000313" key="10">
    <source>
        <dbReference type="EMBL" id="KIU05356.1"/>
    </source>
</evidence>
<dbReference type="GO" id="GO:0016020">
    <property type="term" value="C:membrane"/>
    <property type="evidence" value="ECO:0007669"/>
    <property type="project" value="InterPro"/>
</dbReference>
<dbReference type="GO" id="GO:0000155">
    <property type="term" value="F:phosphorelay sensor kinase activity"/>
    <property type="evidence" value="ECO:0007669"/>
    <property type="project" value="InterPro"/>
</dbReference>
<accession>A0A0D1KQ81</accession>
<dbReference type="Pfam" id="PF07730">
    <property type="entry name" value="HisKA_3"/>
    <property type="match status" value="1"/>
</dbReference>
<sequence length="770" mass="89629">MYRYINVYKYLSLVFIILSFIYVIYLSYSFAFNIFVGADVKINEQGKLEVTNVLDYTDEYYSGVKKGDIILEVNGEKGSDIQLKSGRLVNVESLIVERDNKSFHLQNVSLISEENLFMYLIPVISYSICLFCIFFIYRINKVRKSTSAYILILFLLFVSVAYVSACGARRGEEISTYLLVLTLVSCPVLYIHFIYKYFIELGTKLFEKKILIIMYMLPLINLLLEDVLSNRLKSSAFLSNLNLISFFVLVLTVSILIHKGIRKFKQKEQKSILKVLAYTNIFSFSPFIVFFAVPYVFLEKYVSPFSLAAFTLVIPFSLVYQFMTNRLYNIDFVVGRLKYYGFLAITPTIIVVTIFNYIQQPKDIFYLVKLTIAIYVLMFAVFYFKEIIDFRFKLKRFTEKFNYQDGIFKFTQLIKQASSVDQVLNHFKNTILEVLNIDNACVYDNSKGEITLLSKNNFKDLTYKNHEQYVKNFSGDIGKIKEFKQGFIIKIGERGDRSFLVLCFSSYNTFKLTRDEIAWLQTLAFYTNVSLENVMKIEELMSHLEEIKQQESNPVWLKKLMYTIEEKQRSDLARDLHDSVLQDLISLKRQCELFLGDFKKDDNPCREEVQDKLVQMNEQMSDVISMTRETCHELRPQLLYDLGLVKALSKLVAQQQERVPFHIRLNTGRFTASLDLDSQLNLYRIIQEFLSNAVKHSQATDVLIMLISIQNKIVLHYEDDGVGFDQEKNTEHSMSMGLSGIKERVRALDGRLRIETSEGKGFKADIEIEL</sequence>
<dbReference type="GO" id="GO:0005524">
    <property type="term" value="F:ATP binding"/>
    <property type="evidence" value="ECO:0007669"/>
    <property type="project" value="UniProtKB-KW"/>
</dbReference>
<dbReference type="Gene3D" id="1.20.5.1930">
    <property type="match status" value="1"/>
</dbReference>
<evidence type="ECO:0000256" key="2">
    <source>
        <dbReference type="ARBA" id="ARBA00012438"/>
    </source>
</evidence>
<feature type="domain" description="Histidine kinase" evidence="9">
    <location>
        <begin position="682"/>
        <end position="770"/>
    </location>
</feature>
<dbReference type="SUPFAM" id="SSF55874">
    <property type="entry name" value="ATPase domain of HSP90 chaperone/DNA topoisomerase II/histidine kinase"/>
    <property type="match status" value="1"/>
</dbReference>
<keyword evidence="4" id="KW-0547">Nucleotide-binding</keyword>
<dbReference type="Proteomes" id="UP000032247">
    <property type="component" value="Unassembled WGS sequence"/>
</dbReference>
<feature type="transmembrane region" description="Helical" evidence="8">
    <location>
        <begin position="235"/>
        <end position="257"/>
    </location>
</feature>
<dbReference type="PROSITE" id="PS50109">
    <property type="entry name" value="HIS_KIN"/>
    <property type="match status" value="1"/>
</dbReference>
<dbReference type="Pfam" id="PF02518">
    <property type="entry name" value="HATPase_c"/>
    <property type="match status" value="1"/>
</dbReference>
<evidence type="ECO:0000256" key="5">
    <source>
        <dbReference type="ARBA" id="ARBA00022777"/>
    </source>
</evidence>
<feature type="transmembrane region" description="Helical" evidence="8">
    <location>
        <begin position="148"/>
        <end position="165"/>
    </location>
</feature>
<feature type="transmembrane region" description="Helical" evidence="8">
    <location>
        <begin position="339"/>
        <end position="358"/>
    </location>
</feature>
<evidence type="ECO:0000259" key="9">
    <source>
        <dbReference type="PROSITE" id="PS50109"/>
    </source>
</evidence>
<evidence type="ECO:0000256" key="3">
    <source>
        <dbReference type="ARBA" id="ARBA00022679"/>
    </source>
</evidence>
<feature type="transmembrane region" description="Helical" evidence="8">
    <location>
        <begin position="177"/>
        <end position="198"/>
    </location>
</feature>
<keyword evidence="6" id="KW-0067">ATP-binding</keyword>
<feature type="transmembrane region" description="Helical" evidence="8">
    <location>
        <begin position="7"/>
        <end position="28"/>
    </location>
</feature>
<feature type="transmembrane region" description="Helical" evidence="8">
    <location>
        <begin position="304"/>
        <end position="323"/>
    </location>
</feature>
<feature type="transmembrane region" description="Helical" evidence="8">
    <location>
        <begin position="364"/>
        <end position="384"/>
    </location>
</feature>
<name>A0A0D1KQ81_BACIU</name>
<reference evidence="10 11" key="1">
    <citation type="submission" date="2014-12" db="EMBL/GenBank/DDBJ databases">
        <title>Comparative genome analysis of Bacillus coagulans HM-08, Clostridium butyricum HM-68, Bacillus subtilis HM-66 and Bacillus licheniformis BL-09.</title>
        <authorList>
            <person name="Zhang H."/>
        </authorList>
    </citation>
    <scope>NUCLEOTIDE SEQUENCE [LARGE SCALE GENOMIC DNA]</scope>
    <source>
        <strain evidence="10 11">HM-66</strain>
    </source>
</reference>
<dbReference type="CDD" id="cd16917">
    <property type="entry name" value="HATPase_UhpB-NarQ-NarX-like"/>
    <property type="match status" value="1"/>
</dbReference>
<feature type="transmembrane region" description="Helical" evidence="8">
    <location>
        <begin position="116"/>
        <end position="136"/>
    </location>
</feature>
<dbReference type="SMART" id="SM00387">
    <property type="entry name" value="HATPase_c"/>
    <property type="match status" value="1"/>
</dbReference>
<keyword evidence="8" id="KW-0812">Transmembrane</keyword>
<dbReference type="PANTHER" id="PTHR24421">
    <property type="entry name" value="NITRATE/NITRITE SENSOR PROTEIN NARX-RELATED"/>
    <property type="match status" value="1"/>
</dbReference>
<evidence type="ECO:0000256" key="8">
    <source>
        <dbReference type="SAM" id="Phobius"/>
    </source>
</evidence>
<evidence type="ECO:0000256" key="1">
    <source>
        <dbReference type="ARBA" id="ARBA00000085"/>
    </source>
</evidence>
<dbReference type="GO" id="GO:0046983">
    <property type="term" value="F:protein dimerization activity"/>
    <property type="evidence" value="ECO:0007669"/>
    <property type="project" value="InterPro"/>
</dbReference>
<comment type="catalytic activity">
    <reaction evidence="1">
        <text>ATP + protein L-histidine = ADP + protein N-phospho-L-histidine.</text>
        <dbReference type="EC" id="2.7.13.3"/>
    </reaction>
</comment>
<dbReference type="Gene3D" id="3.30.565.10">
    <property type="entry name" value="Histidine kinase-like ATPase, C-terminal domain"/>
    <property type="match status" value="1"/>
</dbReference>
<dbReference type="InterPro" id="IPR005467">
    <property type="entry name" value="His_kinase_dom"/>
</dbReference>
<evidence type="ECO:0000313" key="11">
    <source>
        <dbReference type="Proteomes" id="UP000032247"/>
    </source>
</evidence>
<dbReference type="PANTHER" id="PTHR24421:SF60">
    <property type="entry name" value="SENSOR HISTIDINE KINASE COMP"/>
    <property type="match status" value="1"/>
</dbReference>
<dbReference type="InterPro" id="IPR036890">
    <property type="entry name" value="HATPase_C_sf"/>
</dbReference>